<dbReference type="Proteomes" id="UP000501690">
    <property type="component" value="Linkage Group LG11"/>
</dbReference>
<proteinExistence type="predicted"/>
<name>A0A4D6NS04_VIGUN</name>
<dbReference type="EMBL" id="CP039355">
    <property type="protein sequence ID" value="QCE15711.1"/>
    <property type="molecule type" value="Genomic_DNA"/>
</dbReference>
<evidence type="ECO:0000313" key="2">
    <source>
        <dbReference type="EMBL" id="QCE15711.1"/>
    </source>
</evidence>
<organism evidence="2 3">
    <name type="scientific">Vigna unguiculata</name>
    <name type="common">Cowpea</name>
    <dbReference type="NCBI Taxonomy" id="3917"/>
    <lineage>
        <taxon>Eukaryota</taxon>
        <taxon>Viridiplantae</taxon>
        <taxon>Streptophyta</taxon>
        <taxon>Embryophyta</taxon>
        <taxon>Tracheophyta</taxon>
        <taxon>Spermatophyta</taxon>
        <taxon>Magnoliopsida</taxon>
        <taxon>eudicotyledons</taxon>
        <taxon>Gunneridae</taxon>
        <taxon>Pentapetalae</taxon>
        <taxon>rosids</taxon>
        <taxon>fabids</taxon>
        <taxon>Fabales</taxon>
        <taxon>Fabaceae</taxon>
        <taxon>Papilionoideae</taxon>
        <taxon>50 kb inversion clade</taxon>
        <taxon>NPAAA clade</taxon>
        <taxon>indigoferoid/millettioid clade</taxon>
        <taxon>Phaseoleae</taxon>
        <taxon>Vigna</taxon>
    </lineage>
</organism>
<feature type="compositionally biased region" description="Low complexity" evidence="1">
    <location>
        <begin position="16"/>
        <end position="45"/>
    </location>
</feature>
<protein>
    <submittedName>
        <fullName evidence="2">Uncharacterized protein</fullName>
    </submittedName>
</protein>
<feature type="compositionally biased region" description="Basic and acidic residues" evidence="1">
    <location>
        <begin position="49"/>
        <end position="69"/>
    </location>
</feature>
<gene>
    <name evidence="2" type="ORF">DEO72_LG11g2723</name>
</gene>
<keyword evidence="3" id="KW-1185">Reference proteome</keyword>
<feature type="region of interest" description="Disordered" evidence="1">
    <location>
        <begin position="1"/>
        <end position="96"/>
    </location>
</feature>
<evidence type="ECO:0000256" key="1">
    <source>
        <dbReference type="SAM" id="MobiDB-lite"/>
    </source>
</evidence>
<dbReference type="AlphaFoldDB" id="A0A4D6NS04"/>
<sequence length="96" mass="10606">MATKWENPNALHHGGTSPTTAASTAIAPLLSPTTLTSTVTTPPIIKKLRNQEHPVTKGTEERKEREGVRAGHFRVTKGMEEKRRRRGKHCDNVKLG</sequence>
<accession>A0A4D6NS04</accession>
<reference evidence="2 3" key="1">
    <citation type="submission" date="2019-04" db="EMBL/GenBank/DDBJ databases">
        <title>An improved genome assembly and genetic linkage map for asparagus bean, Vigna unguiculata ssp. sesquipedialis.</title>
        <authorList>
            <person name="Xia Q."/>
            <person name="Zhang R."/>
            <person name="Dong Y."/>
        </authorList>
    </citation>
    <scope>NUCLEOTIDE SEQUENCE [LARGE SCALE GENOMIC DNA]</scope>
    <source>
        <tissue evidence="2">Leaf</tissue>
    </source>
</reference>
<evidence type="ECO:0000313" key="3">
    <source>
        <dbReference type="Proteomes" id="UP000501690"/>
    </source>
</evidence>